<dbReference type="AlphaFoldDB" id="A0A9X4S522"/>
<evidence type="ECO:0000313" key="1">
    <source>
        <dbReference type="EMBL" id="MDG4981814.1"/>
    </source>
</evidence>
<gene>
    <name evidence="1" type="ORF">OGZ39_09090</name>
</gene>
<comment type="caution">
    <text evidence="1">The sequence shown here is derived from an EMBL/GenBank/DDBJ whole genome shotgun (WGS) entry which is preliminary data.</text>
</comment>
<protein>
    <submittedName>
        <fullName evidence="1">Uncharacterized protein</fullName>
    </submittedName>
</protein>
<reference evidence="1" key="1">
    <citation type="submission" date="2022-10" db="EMBL/GenBank/DDBJ databases">
        <authorList>
            <person name="Turner M.S."/>
            <person name="Huang W."/>
        </authorList>
    </citation>
    <scope>NUCLEOTIDE SEQUENCE</scope>
    <source>
        <strain evidence="1">581</strain>
    </source>
</reference>
<reference evidence="1" key="2">
    <citation type="journal article" date="2023" name="Food Microbiol.">
        <title>Evaluation of the fermentation potential of lactic acid bacteria isolated from herbs, fruits and vegetables as starter cultures in nut-based milk alternatives.</title>
        <authorList>
            <person name="Huang W."/>
            <person name="Dong A."/>
            <person name="Pham H.T."/>
            <person name="Zhou C."/>
            <person name="Huo Z."/>
            <person name="Watjen A.P."/>
            <person name="Prakash S."/>
            <person name="Bang-Berthelsen C.H."/>
            <person name="Turner M.S."/>
        </authorList>
    </citation>
    <scope>NUCLEOTIDE SEQUENCE</scope>
    <source>
        <strain evidence="1">581</strain>
    </source>
</reference>
<organism evidence="1 2">
    <name type="scientific">Lactococcus lactis</name>
    <dbReference type="NCBI Taxonomy" id="1358"/>
    <lineage>
        <taxon>Bacteria</taxon>
        <taxon>Bacillati</taxon>
        <taxon>Bacillota</taxon>
        <taxon>Bacilli</taxon>
        <taxon>Lactobacillales</taxon>
        <taxon>Streptococcaceae</taxon>
        <taxon>Lactococcus</taxon>
    </lineage>
</organism>
<accession>A0A9X4S522</accession>
<dbReference type="RefSeq" id="WP_278216325.1">
    <property type="nucleotide sequence ID" value="NZ_JAOWLP010000007.1"/>
</dbReference>
<dbReference type="EMBL" id="JAOWLP010000007">
    <property type="protein sequence ID" value="MDG4981814.1"/>
    <property type="molecule type" value="Genomic_DNA"/>
</dbReference>
<proteinExistence type="predicted"/>
<dbReference type="Proteomes" id="UP001152656">
    <property type="component" value="Unassembled WGS sequence"/>
</dbReference>
<sequence length="89" mass="10359">MEKFYNLIKKIDSVVAFAEVGGSTQKDQSKDFDFLVVVTDHEATLLYFQKIFKTKILDDSIRILNYGDRPINLAVYTEEELFSKINLYL</sequence>
<evidence type="ECO:0000313" key="2">
    <source>
        <dbReference type="Proteomes" id="UP001152656"/>
    </source>
</evidence>
<name>A0A9X4S522_9LACT</name>